<reference evidence="2" key="1">
    <citation type="submission" date="2021-05" db="EMBL/GenBank/DDBJ databases">
        <authorList>
            <person name="Alioto T."/>
            <person name="Alioto T."/>
            <person name="Gomez Garrido J."/>
        </authorList>
    </citation>
    <scope>NUCLEOTIDE SEQUENCE</scope>
</reference>
<name>A0A8D8Q5F8_9HEMI</name>
<evidence type="ECO:0000256" key="1">
    <source>
        <dbReference type="SAM" id="Phobius"/>
    </source>
</evidence>
<organism evidence="2">
    <name type="scientific">Cacopsylla melanoneura</name>
    <dbReference type="NCBI Taxonomy" id="428564"/>
    <lineage>
        <taxon>Eukaryota</taxon>
        <taxon>Metazoa</taxon>
        <taxon>Ecdysozoa</taxon>
        <taxon>Arthropoda</taxon>
        <taxon>Hexapoda</taxon>
        <taxon>Insecta</taxon>
        <taxon>Pterygota</taxon>
        <taxon>Neoptera</taxon>
        <taxon>Paraneoptera</taxon>
        <taxon>Hemiptera</taxon>
        <taxon>Sternorrhyncha</taxon>
        <taxon>Psylloidea</taxon>
        <taxon>Psyllidae</taxon>
        <taxon>Psyllinae</taxon>
        <taxon>Cacopsylla</taxon>
    </lineage>
</organism>
<proteinExistence type="predicted"/>
<sequence>MKYLFIKNKLNKIQRINFFLLLHRSIFSCFSIRALIFIFLQFKKVFTSSFYMILGNVCGHWALILDTYVNMDTGTCLLFSFNDCGDWANCRADKKRCLSFEFQSL</sequence>
<keyword evidence="1" id="KW-0812">Transmembrane</keyword>
<feature type="transmembrane region" description="Helical" evidence="1">
    <location>
        <begin position="48"/>
        <end position="69"/>
    </location>
</feature>
<accession>A0A8D8Q5F8</accession>
<keyword evidence="1" id="KW-0472">Membrane</keyword>
<protein>
    <submittedName>
        <fullName evidence="2">Uncharacterized protein</fullName>
    </submittedName>
</protein>
<dbReference type="AlphaFoldDB" id="A0A8D8Q5F8"/>
<dbReference type="EMBL" id="HBUF01059972">
    <property type="protein sequence ID" value="CAG6625484.1"/>
    <property type="molecule type" value="Transcribed_RNA"/>
</dbReference>
<keyword evidence="1" id="KW-1133">Transmembrane helix</keyword>
<evidence type="ECO:0000313" key="2">
    <source>
        <dbReference type="EMBL" id="CAG6625484.1"/>
    </source>
</evidence>
<feature type="transmembrane region" description="Helical" evidence="1">
    <location>
        <begin position="21"/>
        <end position="42"/>
    </location>
</feature>